<dbReference type="AlphaFoldDB" id="A0A0F9WGA4"/>
<protein>
    <submittedName>
        <fullName evidence="1">Uncharacterized protein</fullName>
    </submittedName>
</protein>
<evidence type="ECO:0000313" key="1">
    <source>
        <dbReference type="EMBL" id="KKN77373.1"/>
    </source>
</evidence>
<gene>
    <name evidence="1" type="ORF">LCGC14_0361430</name>
</gene>
<accession>A0A0F9WGA4</accession>
<dbReference type="EMBL" id="LAZR01000280">
    <property type="protein sequence ID" value="KKN77373.1"/>
    <property type="molecule type" value="Genomic_DNA"/>
</dbReference>
<name>A0A0F9WGA4_9ZZZZ</name>
<proteinExistence type="predicted"/>
<comment type="caution">
    <text evidence="1">The sequence shown here is derived from an EMBL/GenBank/DDBJ whole genome shotgun (WGS) entry which is preliminary data.</text>
</comment>
<sequence length="28" mass="3113">HVDTDKFDQLVSGLRTQVLELKSGGDVR</sequence>
<reference evidence="1" key="1">
    <citation type="journal article" date="2015" name="Nature">
        <title>Complex archaea that bridge the gap between prokaryotes and eukaryotes.</title>
        <authorList>
            <person name="Spang A."/>
            <person name="Saw J.H."/>
            <person name="Jorgensen S.L."/>
            <person name="Zaremba-Niedzwiedzka K."/>
            <person name="Martijn J."/>
            <person name="Lind A.E."/>
            <person name="van Eijk R."/>
            <person name="Schleper C."/>
            <person name="Guy L."/>
            <person name="Ettema T.J."/>
        </authorList>
    </citation>
    <scope>NUCLEOTIDE SEQUENCE</scope>
</reference>
<organism evidence="1">
    <name type="scientific">marine sediment metagenome</name>
    <dbReference type="NCBI Taxonomy" id="412755"/>
    <lineage>
        <taxon>unclassified sequences</taxon>
        <taxon>metagenomes</taxon>
        <taxon>ecological metagenomes</taxon>
    </lineage>
</organism>
<feature type="non-terminal residue" evidence="1">
    <location>
        <position position="1"/>
    </location>
</feature>